<evidence type="ECO:0000313" key="2">
    <source>
        <dbReference type="Proteomes" id="UP001500731"/>
    </source>
</evidence>
<evidence type="ECO:0000313" key="1">
    <source>
        <dbReference type="EMBL" id="GAA4481343.1"/>
    </source>
</evidence>
<reference evidence="2" key="1">
    <citation type="journal article" date="2019" name="Int. J. Syst. Evol. Microbiol.">
        <title>The Global Catalogue of Microorganisms (GCM) 10K type strain sequencing project: providing services to taxonomists for standard genome sequencing and annotation.</title>
        <authorList>
            <consortium name="The Broad Institute Genomics Platform"/>
            <consortium name="The Broad Institute Genome Sequencing Center for Infectious Disease"/>
            <person name="Wu L."/>
            <person name="Ma J."/>
        </authorList>
    </citation>
    <scope>NUCLEOTIDE SEQUENCE [LARGE SCALE GENOMIC DNA]</scope>
    <source>
        <strain evidence="2">JCM 17839</strain>
    </source>
</reference>
<sequence>MTDLAYMVREDWGQHGTGMAPQSKIIRDWLGDLPTVFATTDLKKYASLNSADREFVEYVVGSAHSAKVVQFQDFRQLRQPGEPVEGALVALHPYLEHDCQTLNDVVDVGRVSRLFVIVWSRKDMVRIMLDGLGAIDLHTGGAAPLVDPVQLEAAKCMVSEQYNGLSSGNGKAAVVQLVRAFTAEGYPLDTDSWLRAFFAAKGEVRHAESISKLVMEMQKGVKHRVRERYRPEIVSILRERAAKEPSA</sequence>
<protein>
    <submittedName>
        <fullName evidence="1">Uncharacterized protein</fullName>
    </submittedName>
</protein>
<dbReference type="RefSeq" id="WP_345184921.1">
    <property type="nucleotide sequence ID" value="NZ_BAABGP010000007.1"/>
</dbReference>
<organism evidence="1 2">
    <name type="scientific">Microbacterium panaciterrae</name>
    <dbReference type="NCBI Taxonomy" id="985759"/>
    <lineage>
        <taxon>Bacteria</taxon>
        <taxon>Bacillati</taxon>
        <taxon>Actinomycetota</taxon>
        <taxon>Actinomycetes</taxon>
        <taxon>Micrococcales</taxon>
        <taxon>Microbacteriaceae</taxon>
        <taxon>Microbacterium</taxon>
    </lineage>
</organism>
<comment type="caution">
    <text evidence="1">The sequence shown here is derived from an EMBL/GenBank/DDBJ whole genome shotgun (WGS) entry which is preliminary data.</text>
</comment>
<dbReference type="Proteomes" id="UP001500731">
    <property type="component" value="Unassembled WGS sequence"/>
</dbReference>
<proteinExistence type="predicted"/>
<dbReference type="EMBL" id="BAABGP010000007">
    <property type="protein sequence ID" value="GAA4481343.1"/>
    <property type="molecule type" value="Genomic_DNA"/>
</dbReference>
<accession>A0ABP8P633</accession>
<name>A0ABP8P633_9MICO</name>
<gene>
    <name evidence="1" type="ORF">GCM10023171_09690</name>
</gene>
<keyword evidence="2" id="KW-1185">Reference proteome</keyword>